<keyword evidence="2" id="KW-1185">Reference proteome</keyword>
<dbReference type="EMBL" id="JAJNAY010000001">
    <property type="protein sequence ID" value="MCD1115268.1"/>
    <property type="molecule type" value="Genomic_DNA"/>
</dbReference>
<reference evidence="1" key="1">
    <citation type="submission" date="2021-11" db="EMBL/GenBank/DDBJ databases">
        <title>Description of novel Chryseobacterium species.</title>
        <authorList>
            <person name="Saticioglu I.B."/>
            <person name="Ay H."/>
            <person name="Altun S."/>
            <person name="Duman M."/>
        </authorList>
    </citation>
    <scope>NUCLEOTIDE SEQUENCE</scope>
    <source>
        <strain evidence="1">C-17</strain>
    </source>
</reference>
<evidence type="ECO:0000313" key="1">
    <source>
        <dbReference type="EMBL" id="MCD1115268.1"/>
    </source>
</evidence>
<name>A0A9Q3V015_9FLAO</name>
<comment type="caution">
    <text evidence="1">The sequence shown here is derived from an EMBL/GenBank/DDBJ whole genome shotgun (WGS) entry which is preliminary data.</text>
</comment>
<gene>
    <name evidence="1" type="ORF">LO744_00050</name>
</gene>
<evidence type="ECO:0000313" key="2">
    <source>
        <dbReference type="Proteomes" id="UP001108025"/>
    </source>
</evidence>
<organism evidence="1 2">
    <name type="scientific">Chryseobacterium turcicum</name>
    <dbReference type="NCBI Taxonomy" id="2898076"/>
    <lineage>
        <taxon>Bacteria</taxon>
        <taxon>Pseudomonadati</taxon>
        <taxon>Bacteroidota</taxon>
        <taxon>Flavobacteriia</taxon>
        <taxon>Flavobacteriales</taxon>
        <taxon>Weeksellaceae</taxon>
        <taxon>Chryseobacterium group</taxon>
        <taxon>Chryseobacterium</taxon>
    </lineage>
</organism>
<proteinExistence type="predicted"/>
<sequence>MGVKYTNENNQEVNFQQLEMLPEFNHLTLDDATNKVLKIDKFFKNPKTQMVEQYGGEVFISPTDNLNDVINNHIGIGSKGRFWIFYHHKQANNNGDVKWDYMTYRKGILQDQGISVFDNRNREIANCHLDHATGLYTNKRKRFFGDPSIFAYEFGNQNIPNIKFWYNDDDTIDEIFYYDDDYTLNEFIANSEIMAKFPWNQHHFFHSFNPILPT</sequence>
<protein>
    <submittedName>
        <fullName evidence="1">Uncharacterized protein</fullName>
    </submittedName>
</protein>
<accession>A0A9Q3V015</accession>
<dbReference type="AlphaFoldDB" id="A0A9Q3V015"/>
<dbReference type="Proteomes" id="UP001108025">
    <property type="component" value="Unassembled WGS sequence"/>
</dbReference>
<dbReference type="RefSeq" id="WP_230666147.1">
    <property type="nucleotide sequence ID" value="NZ_JAJNAY010000001.1"/>
</dbReference>